<evidence type="ECO:0000313" key="1">
    <source>
        <dbReference type="EMBL" id="CAG8608252.1"/>
    </source>
</evidence>
<keyword evidence="2" id="KW-1185">Reference proteome</keyword>
<accession>A0A9N9CQH9</accession>
<gene>
    <name evidence="1" type="ORF">CPELLU_LOCUS7326</name>
</gene>
<dbReference type="AlphaFoldDB" id="A0A9N9CQH9"/>
<reference evidence="1" key="1">
    <citation type="submission" date="2021-06" db="EMBL/GenBank/DDBJ databases">
        <authorList>
            <person name="Kallberg Y."/>
            <person name="Tangrot J."/>
            <person name="Rosling A."/>
        </authorList>
    </citation>
    <scope>NUCLEOTIDE SEQUENCE</scope>
    <source>
        <strain evidence="1">FL966</strain>
    </source>
</reference>
<protein>
    <submittedName>
        <fullName evidence="1">19822_t:CDS:1</fullName>
    </submittedName>
</protein>
<evidence type="ECO:0000313" key="2">
    <source>
        <dbReference type="Proteomes" id="UP000789759"/>
    </source>
</evidence>
<comment type="caution">
    <text evidence="1">The sequence shown here is derived from an EMBL/GenBank/DDBJ whole genome shotgun (WGS) entry which is preliminary data.</text>
</comment>
<sequence length="44" mass="4898">MNIESLSYLVQSIAGSLSSLVQRIEIDMSLTETVLRKLQMSLAK</sequence>
<dbReference type="Proteomes" id="UP000789759">
    <property type="component" value="Unassembled WGS sequence"/>
</dbReference>
<dbReference type="EMBL" id="CAJVQA010004866">
    <property type="protein sequence ID" value="CAG8608252.1"/>
    <property type="molecule type" value="Genomic_DNA"/>
</dbReference>
<organism evidence="1 2">
    <name type="scientific">Cetraspora pellucida</name>
    <dbReference type="NCBI Taxonomy" id="1433469"/>
    <lineage>
        <taxon>Eukaryota</taxon>
        <taxon>Fungi</taxon>
        <taxon>Fungi incertae sedis</taxon>
        <taxon>Mucoromycota</taxon>
        <taxon>Glomeromycotina</taxon>
        <taxon>Glomeromycetes</taxon>
        <taxon>Diversisporales</taxon>
        <taxon>Gigasporaceae</taxon>
        <taxon>Cetraspora</taxon>
    </lineage>
</organism>
<name>A0A9N9CQH9_9GLOM</name>
<proteinExistence type="predicted"/>